<evidence type="ECO:0000256" key="1">
    <source>
        <dbReference type="SAM" id="MobiDB-lite"/>
    </source>
</evidence>
<evidence type="ECO:0000313" key="2">
    <source>
        <dbReference type="Proteomes" id="UP000887572"/>
    </source>
</evidence>
<evidence type="ECO:0000313" key="3">
    <source>
        <dbReference type="WBParaSite" id="Gr19_v10_g845.t1"/>
    </source>
</evidence>
<dbReference type="WBParaSite" id="Gr19_v10_g845.t1">
    <property type="protein sequence ID" value="Gr19_v10_g845.t1"/>
    <property type="gene ID" value="Gr19_v10_g845"/>
</dbReference>
<name>A0A914IBW3_GLORO</name>
<keyword evidence="2" id="KW-1185">Reference proteome</keyword>
<dbReference type="AlphaFoldDB" id="A0A914IBW3"/>
<reference evidence="3" key="1">
    <citation type="submission" date="2022-11" db="UniProtKB">
        <authorList>
            <consortium name="WormBaseParasite"/>
        </authorList>
    </citation>
    <scope>IDENTIFICATION</scope>
</reference>
<sequence length="156" mass="17483">MSHRHRLLALRGSSGKGVDHTITLLKDEEVEEMAEANVQKWQIPGVRGYRLHLHSTKLPSAQPTLSGQFGVICWMMTTKECALRQANYVHVSDRCHSVASARRRLSREEISGAFCRGVNIIISININSNNLPTFPSPSEKQMNGAQISEEMNESRL</sequence>
<protein>
    <submittedName>
        <fullName evidence="3">Uncharacterized protein</fullName>
    </submittedName>
</protein>
<feature type="region of interest" description="Disordered" evidence="1">
    <location>
        <begin position="133"/>
        <end position="156"/>
    </location>
</feature>
<feature type="compositionally biased region" description="Polar residues" evidence="1">
    <location>
        <begin position="133"/>
        <end position="146"/>
    </location>
</feature>
<accession>A0A914IBW3</accession>
<organism evidence="2 3">
    <name type="scientific">Globodera rostochiensis</name>
    <name type="common">Golden nematode worm</name>
    <name type="synonym">Heterodera rostochiensis</name>
    <dbReference type="NCBI Taxonomy" id="31243"/>
    <lineage>
        <taxon>Eukaryota</taxon>
        <taxon>Metazoa</taxon>
        <taxon>Ecdysozoa</taxon>
        <taxon>Nematoda</taxon>
        <taxon>Chromadorea</taxon>
        <taxon>Rhabditida</taxon>
        <taxon>Tylenchina</taxon>
        <taxon>Tylenchomorpha</taxon>
        <taxon>Tylenchoidea</taxon>
        <taxon>Heteroderidae</taxon>
        <taxon>Heteroderinae</taxon>
        <taxon>Globodera</taxon>
    </lineage>
</organism>
<dbReference type="Proteomes" id="UP000887572">
    <property type="component" value="Unplaced"/>
</dbReference>
<proteinExistence type="predicted"/>